<name>A0A371PL63_9BACL</name>
<dbReference type="AlphaFoldDB" id="A0A371PL63"/>
<dbReference type="PROSITE" id="PS51257">
    <property type="entry name" value="PROKAR_LIPOPROTEIN"/>
    <property type="match status" value="1"/>
</dbReference>
<keyword evidence="4" id="KW-1185">Reference proteome</keyword>
<evidence type="ECO:0000256" key="2">
    <source>
        <dbReference type="SAM" id="SignalP"/>
    </source>
</evidence>
<comment type="caution">
    <text evidence="3">The sequence shown here is derived from an EMBL/GenBank/DDBJ whole genome shotgun (WGS) entry which is preliminary data.</text>
</comment>
<feature type="chain" id="PRO_5016588897" evidence="2">
    <location>
        <begin position="23"/>
        <end position="294"/>
    </location>
</feature>
<keyword evidence="1" id="KW-0175">Coiled coil</keyword>
<evidence type="ECO:0000313" key="3">
    <source>
        <dbReference type="EMBL" id="REK76715.1"/>
    </source>
</evidence>
<reference evidence="3 4" key="1">
    <citation type="submission" date="2018-08" db="EMBL/GenBank/DDBJ databases">
        <title>Paenibacillus sp. M4BSY-1, whole genome shotgun sequence.</title>
        <authorList>
            <person name="Tuo L."/>
        </authorList>
    </citation>
    <scope>NUCLEOTIDE SEQUENCE [LARGE SCALE GENOMIC DNA]</scope>
    <source>
        <strain evidence="3 4">M4BSY-1</strain>
    </source>
</reference>
<dbReference type="EMBL" id="QUBQ01000001">
    <property type="protein sequence ID" value="REK76715.1"/>
    <property type="molecule type" value="Genomic_DNA"/>
</dbReference>
<proteinExistence type="predicted"/>
<protein>
    <submittedName>
        <fullName evidence="3">Uncharacterized protein</fullName>
    </submittedName>
</protein>
<gene>
    <name evidence="3" type="ORF">DX130_06660</name>
</gene>
<dbReference type="RefSeq" id="WP_116043800.1">
    <property type="nucleotide sequence ID" value="NZ_QUBQ01000001.1"/>
</dbReference>
<feature type="coiled-coil region" evidence="1">
    <location>
        <begin position="39"/>
        <end position="66"/>
    </location>
</feature>
<keyword evidence="2" id="KW-0732">Signal</keyword>
<evidence type="ECO:0000256" key="1">
    <source>
        <dbReference type="SAM" id="Coils"/>
    </source>
</evidence>
<sequence length="294" mass="33443">MKKRLLFVIMLIGLLVSGCTKIDEVTTMEETSSPMEVEFAQLRAQLESVQAELRASNERNDILNKVLDTIGLAAPDFEKYPELAILSNNPVFERIEFKGEGGTVSITDPKILSSVSYPFYIQEIAGLGSPPMGDVEPVELYLTTDQGSLKAQILKRDMMRFDEIDPYLYYLVDQRFYQLAKAFMNPPSYLSADQSTIMKMIDSGLLKSNQDQYTTGAERIFAMAKAFHNLDKTIIAKPVHLMTVDLSLTFFYYREEIQLNIYENQAQLIDGKNETWYELQEGDSEWMSRVLTAG</sequence>
<dbReference type="OrthoDB" id="9771372at2"/>
<dbReference type="Proteomes" id="UP000261905">
    <property type="component" value="Unassembled WGS sequence"/>
</dbReference>
<accession>A0A371PL63</accession>
<organism evidence="3 4">
    <name type="scientific">Paenibacillus paeoniae</name>
    <dbReference type="NCBI Taxonomy" id="2292705"/>
    <lineage>
        <taxon>Bacteria</taxon>
        <taxon>Bacillati</taxon>
        <taxon>Bacillota</taxon>
        <taxon>Bacilli</taxon>
        <taxon>Bacillales</taxon>
        <taxon>Paenibacillaceae</taxon>
        <taxon>Paenibacillus</taxon>
    </lineage>
</organism>
<evidence type="ECO:0000313" key="4">
    <source>
        <dbReference type="Proteomes" id="UP000261905"/>
    </source>
</evidence>
<feature type="signal peptide" evidence="2">
    <location>
        <begin position="1"/>
        <end position="22"/>
    </location>
</feature>